<dbReference type="Proteomes" id="UP000031167">
    <property type="component" value="Unassembled WGS sequence"/>
</dbReference>
<gene>
    <name evidence="3" type="ORF">RM51_08870</name>
</gene>
<name>A0A0B4DH62_9FLAO</name>
<comment type="caution">
    <text evidence="3">The sequence shown here is derived from an EMBL/GenBank/DDBJ whole genome shotgun (WGS) entry which is preliminary data.</text>
</comment>
<dbReference type="OrthoDB" id="259356at2"/>
<protein>
    <submittedName>
        <fullName evidence="3">Glycosyl hydrolase</fullName>
    </submittedName>
</protein>
<keyword evidence="1" id="KW-0732">Signal</keyword>
<feature type="domain" description="3-keto-alpha-glucoside-1,2-lyase/3-keto-2-hydroxy-glucal hydratase" evidence="2">
    <location>
        <begin position="29"/>
        <end position="213"/>
    </location>
</feature>
<dbReference type="Gene3D" id="2.60.120.560">
    <property type="entry name" value="Exo-inulinase, domain 1"/>
    <property type="match status" value="1"/>
</dbReference>
<dbReference type="RefSeq" id="WP_039367690.1">
    <property type="nucleotide sequence ID" value="NZ_JWTA01000005.1"/>
</dbReference>
<evidence type="ECO:0000256" key="1">
    <source>
        <dbReference type="SAM" id="SignalP"/>
    </source>
</evidence>
<feature type="signal peptide" evidence="1">
    <location>
        <begin position="1"/>
        <end position="22"/>
    </location>
</feature>
<organism evidence="3 4">
    <name type="scientific">Chryseobacterium taiwanense</name>
    <dbReference type="NCBI Taxonomy" id="363331"/>
    <lineage>
        <taxon>Bacteria</taxon>
        <taxon>Pseudomonadati</taxon>
        <taxon>Bacteroidota</taxon>
        <taxon>Flavobacteriia</taxon>
        <taxon>Flavobacteriales</taxon>
        <taxon>Weeksellaceae</taxon>
        <taxon>Chryseobacterium group</taxon>
        <taxon>Chryseobacterium</taxon>
    </lineage>
</organism>
<dbReference type="GO" id="GO:0016787">
    <property type="term" value="F:hydrolase activity"/>
    <property type="evidence" value="ECO:0007669"/>
    <property type="project" value="UniProtKB-KW"/>
</dbReference>
<evidence type="ECO:0000313" key="3">
    <source>
        <dbReference type="EMBL" id="KIC63750.1"/>
    </source>
</evidence>
<keyword evidence="3" id="KW-0378">Hydrolase</keyword>
<dbReference type="AlphaFoldDB" id="A0A0B4DH62"/>
<dbReference type="EMBL" id="JWTA01000005">
    <property type="protein sequence ID" value="KIC63750.1"/>
    <property type="molecule type" value="Genomic_DNA"/>
</dbReference>
<feature type="chain" id="PRO_5002089071" evidence="1">
    <location>
        <begin position="23"/>
        <end position="219"/>
    </location>
</feature>
<accession>A0A0B4DH62</accession>
<dbReference type="STRING" id="363331.RM51_08870"/>
<keyword evidence="4" id="KW-1185">Reference proteome</keyword>
<proteinExistence type="predicted"/>
<dbReference type="Pfam" id="PF06439">
    <property type="entry name" value="3keto-disac_hyd"/>
    <property type="match status" value="1"/>
</dbReference>
<reference evidence="3 4" key="1">
    <citation type="submission" date="2014-12" db="EMBL/GenBank/DDBJ databases">
        <title>Genome sequencing of Chryseobacterium taiwanense TPW19.</title>
        <authorList>
            <person name="Tan P.W."/>
            <person name="Chan K.-G."/>
        </authorList>
    </citation>
    <scope>NUCLEOTIDE SEQUENCE [LARGE SCALE GENOMIC DNA]</scope>
    <source>
        <strain evidence="3 4">TPW19</strain>
    </source>
</reference>
<evidence type="ECO:0000259" key="2">
    <source>
        <dbReference type="Pfam" id="PF06439"/>
    </source>
</evidence>
<evidence type="ECO:0000313" key="4">
    <source>
        <dbReference type="Proteomes" id="UP000031167"/>
    </source>
</evidence>
<sequence length="219" mass="25170">MSKKIILVFAFLFILNSCGVQQKISSESDWYAYTKTNSEKQEPSKVYEFSDKMIRMHGENIGYLMTKKSYTNFELSLEYRWNMDEKYNKGKGKKNSGVMYNIPTDSPDKIWPKGIQFQIKENTTGDFIFLDQVTAKVNGKLVEPGASVTSPKFLENEKPYGEWNSITIKSINGKITQFLNEKLVNECVEASSVEGRISLNYEGSAIDFRNIRLQQIMTK</sequence>
<dbReference type="InterPro" id="IPR010496">
    <property type="entry name" value="AL/BT2_dom"/>
</dbReference>